<accession>A0A212LVY7</accession>
<dbReference type="InterPro" id="IPR003661">
    <property type="entry name" value="HisK_dim/P_dom"/>
</dbReference>
<keyword evidence="4" id="KW-0597">Phosphoprotein</keyword>
<dbReference type="CDD" id="cd00082">
    <property type="entry name" value="HisKA"/>
    <property type="match status" value="1"/>
</dbReference>
<dbReference type="InterPro" id="IPR036097">
    <property type="entry name" value="HisK_dim/P_sf"/>
</dbReference>
<dbReference type="Pfam" id="PF02518">
    <property type="entry name" value="HATPase_c"/>
    <property type="match status" value="1"/>
</dbReference>
<keyword evidence="8 9" id="KW-0472">Membrane</keyword>
<feature type="domain" description="Histidine kinase" evidence="10">
    <location>
        <begin position="204"/>
        <end position="421"/>
    </location>
</feature>
<evidence type="ECO:0000256" key="8">
    <source>
        <dbReference type="ARBA" id="ARBA00023136"/>
    </source>
</evidence>
<keyword evidence="9" id="KW-1133">Transmembrane helix</keyword>
<dbReference type="EMBL" id="FMJE01000004">
    <property type="protein sequence ID" value="SCM81676.1"/>
    <property type="molecule type" value="Genomic_DNA"/>
</dbReference>
<dbReference type="Pfam" id="PF00512">
    <property type="entry name" value="HisKA"/>
    <property type="match status" value="1"/>
</dbReference>
<evidence type="ECO:0000256" key="3">
    <source>
        <dbReference type="ARBA" id="ARBA00012438"/>
    </source>
</evidence>
<dbReference type="GO" id="GO:0000155">
    <property type="term" value="F:phosphorelay sensor kinase activity"/>
    <property type="evidence" value="ECO:0007669"/>
    <property type="project" value="InterPro"/>
</dbReference>
<keyword evidence="5" id="KW-0808">Transferase</keyword>
<dbReference type="InterPro" id="IPR050736">
    <property type="entry name" value="Sensor_HK_Regulatory"/>
</dbReference>
<dbReference type="InterPro" id="IPR004358">
    <property type="entry name" value="Sig_transdc_His_kin-like_C"/>
</dbReference>
<dbReference type="PANTHER" id="PTHR43711:SF1">
    <property type="entry name" value="HISTIDINE KINASE 1"/>
    <property type="match status" value="1"/>
</dbReference>
<evidence type="ECO:0000256" key="2">
    <source>
        <dbReference type="ARBA" id="ARBA00004370"/>
    </source>
</evidence>
<gene>
    <name evidence="11" type="ORF">KL86SPO_40160</name>
</gene>
<dbReference type="InterPro" id="IPR036890">
    <property type="entry name" value="HATPase_C_sf"/>
</dbReference>
<evidence type="ECO:0000256" key="5">
    <source>
        <dbReference type="ARBA" id="ARBA00022679"/>
    </source>
</evidence>
<evidence type="ECO:0000256" key="9">
    <source>
        <dbReference type="SAM" id="Phobius"/>
    </source>
</evidence>
<name>A0A212LVY7_9FIRM</name>
<evidence type="ECO:0000256" key="6">
    <source>
        <dbReference type="ARBA" id="ARBA00022777"/>
    </source>
</evidence>
<keyword evidence="6 11" id="KW-0418">Kinase</keyword>
<organism evidence="11">
    <name type="scientific">uncultured Sporomusa sp</name>
    <dbReference type="NCBI Taxonomy" id="307249"/>
    <lineage>
        <taxon>Bacteria</taxon>
        <taxon>Bacillati</taxon>
        <taxon>Bacillota</taxon>
        <taxon>Negativicutes</taxon>
        <taxon>Selenomonadales</taxon>
        <taxon>Sporomusaceae</taxon>
        <taxon>Sporomusa</taxon>
        <taxon>environmental samples</taxon>
    </lineage>
</organism>
<dbReference type="CDD" id="cd00075">
    <property type="entry name" value="HATPase"/>
    <property type="match status" value="1"/>
</dbReference>
<evidence type="ECO:0000259" key="10">
    <source>
        <dbReference type="PROSITE" id="PS50109"/>
    </source>
</evidence>
<comment type="subcellular location">
    <subcellularLocation>
        <location evidence="2">Membrane</location>
    </subcellularLocation>
</comment>
<comment type="catalytic activity">
    <reaction evidence="1">
        <text>ATP + protein L-histidine = ADP + protein N-phospho-L-histidine.</text>
        <dbReference type="EC" id="2.7.13.3"/>
    </reaction>
</comment>
<protein>
    <recommendedName>
        <fullName evidence="3">histidine kinase</fullName>
        <ecNumber evidence="3">2.7.13.3</ecNumber>
    </recommendedName>
</protein>
<keyword evidence="7" id="KW-0902">Two-component regulatory system</keyword>
<dbReference type="FunFam" id="3.30.565.10:FF:000006">
    <property type="entry name" value="Sensor histidine kinase WalK"/>
    <property type="match status" value="1"/>
</dbReference>
<dbReference type="SUPFAM" id="SSF55874">
    <property type="entry name" value="ATPase domain of HSP90 chaperone/DNA topoisomerase II/histidine kinase"/>
    <property type="match status" value="1"/>
</dbReference>
<dbReference type="AlphaFoldDB" id="A0A212LVY7"/>
<dbReference type="InterPro" id="IPR005467">
    <property type="entry name" value="His_kinase_dom"/>
</dbReference>
<sequence length="423" mass="47519">MFNRTLRRLSAMNSIVFLLIFVIFGTVIYGYVSYRLFDKVDEAMRFRAYNFKIAGGRLAPPVRNRALFDPRIFTLLQDDQGRLVRVFRNEEVDVEHLAELVAHLPPGQIQTRELENHAYRVISIPYRYDETVLETEQGSIDVRNVIAVSVVDSEYDSLRNLLIIIVGGLVIGMLSIILAGYSLARRAMVPIQESWERQQQFVADASHELRTPLAVINSNAELMLRHPSHTVEEESIRVTNIVREVRRMTKLVADLLTLARSDANQSEIKLGLVNLNELIEMIAGQFMPLAEMEGLTLRAATGDRLELTADRERLHQLLVILLDNAIKYTPPPGEIVITGNKQGNSLIVTVEDSGQGIAAEDLPRVFDRFYRGDKVRSREKGGSGLGLSIAKWIVEQHDGKIGVESRPGGGTKFSIVLPVKKLP</sequence>
<dbReference type="Gene3D" id="1.10.287.130">
    <property type="match status" value="1"/>
</dbReference>
<dbReference type="GO" id="GO:0016020">
    <property type="term" value="C:membrane"/>
    <property type="evidence" value="ECO:0007669"/>
    <property type="project" value="UniProtKB-SubCell"/>
</dbReference>
<dbReference type="FunFam" id="1.10.287.130:FF:000001">
    <property type="entry name" value="Two-component sensor histidine kinase"/>
    <property type="match status" value="1"/>
</dbReference>
<evidence type="ECO:0000256" key="4">
    <source>
        <dbReference type="ARBA" id="ARBA00022553"/>
    </source>
</evidence>
<dbReference type="PANTHER" id="PTHR43711">
    <property type="entry name" value="TWO-COMPONENT HISTIDINE KINASE"/>
    <property type="match status" value="1"/>
</dbReference>
<evidence type="ECO:0000313" key="11">
    <source>
        <dbReference type="EMBL" id="SCM81676.1"/>
    </source>
</evidence>
<dbReference type="Gene3D" id="3.30.565.10">
    <property type="entry name" value="Histidine kinase-like ATPase, C-terminal domain"/>
    <property type="match status" value="1"/>
</dbReference>
<dbReference type="PRINTS" id="PR00344">
    <property type="entry name" value="BCTRLSENSOR"/>
</dbReference>
<dbReference type="SUPFAM" id="SSF47384">
    <property type="entry name" value="Homodimeric domain of signal transducing histidine kinase"/>
    <property type="match status" value="1"/>
</dbReference>
<dbReference type="InterPro" id="IPR003594">
    <property type="entry name" value="HATPase_dom"/>
</dbReference>
<feature type="transmembrane region" description="Helical" evidence="9">
    <location>
        <begin position="12"/>
        <end position="32"/>
    </location>
</feature>
<reference evidence="11" key="1">
    <citation type="submission" date="2016-08" db="EMBL/GenBank/DDBJ databases">
        <authorList>
            <person name="Seilhamer J.J."/>
        </authorList>
    </citation>
    <scope>NUCLEOTIDE SEQUENCE</scope>
    <source>
        <strain evidence="11">86</strain>
    </source>
</reference>
<dbReference type="SMART" id="SM00388">
    <property type="entry name" value="HisKA"/>
    <property type="match status" value="1"/>
</dbReference>
<dbReference type="EC" id="2.7.13.3" evidence="3"/>
<keyword evidence="9" id="KW-0812">Transmembrane</keyword>
<feature type="transmembrane region" description="Helical" evidence="9">
    <location>
        <begin position="161"/>
        <end position="184"/>
    </location>
</feature>
<dbReference type="PROSITE" id="PS50109">
    <property type="entry name" value="HIS_KIN"/>
    <property type="match status" value="1"/>
</dbReference>
<dbReference type="RefSeq" id="WP_075753028.1">
    <property type="nucleotide sequence ID" value="NZ_LT608335.1"/>
</dbReference>
<proteinExistence type="predicted"/>
<evidence type="ECO:0000256" key="1">
    <source>
        <dbReference type="ARBA" id="ARBA00000085"/>
    </source>
</evidence>
<evidence type="ECO:0000256" key="7">
    <source>
        <dbReference type="ARBA" id="ARBA00023012"/>
    </source>
</evidence>
<dbReference type="SMART" id="SM00387">
    <property type="entry name" value="HATPase_c"/>
    <property type="match status" value="1"/>
</dbReference>